<evidence type="ECO:0000313" key="2">
    <source>
        <dbReference type="EMBL" id="RHF39165.1"/>
    </source>
</evidence>
<reference evidence="2 3" key="1">
    <citation type="submission" date="2018-08" db="EMBL/GenBank/DDBJ databases">
        <title>A genome reference for cultivated species of the human gut microbiota.</title>
        <authorList>
            <person name="Zou Y."/>
            <person name="Xue W."/>
            <person name="Luo G."/>
        </authorList>
    </citation>
    <scope>NUCLEOTIDE SEQUENCE [LARGE SCALE GENOMIC DNA]</scope>
    <source>
        <strain evidence="2 3">AM25-33</strain>
    </source>
</reference>
<comment type="caution">
    <text evidence="2">The sequence shown here is derived from an EMBL/GenBank/DDBJ whole genome shotgun (WGS) entry which is preliminary data.</text>
</comment>
<proteinExistence type="predicted"/>
<dbReference type="InParanoid" id="A0A414NHD9"/>
<protein>
    <submittedName>
        <fullName evidence="2">YjzC family protein</fullName>
    </submittedName>
</protein>
<feature type="region of interest" description="Disordered" evidence="1">
    <location>
        <begin position="1"/>
        <end position="59"/>
    </location>
</feature>
<evidence type="ECO:0000313" key="3">
    <source>
        <dbReference type="Proteomes" id="UP000283983"/>
    </source>
</evidence>
<dbReference type="EMBL" id="QSLJ01000001">
    <property type="protein sequence ID" value="RHF39165.1"/>
    <property type="molecule type" value="Genomic_DNA"/>
</dbReference>
<dbReference type="Proteomes" id="UP000283983">
    <property type="component" value="Unassembled WGS sequence"/>
</dbReference>
<sequence length="59" mass="6575">MIVGNKTLHKPGEDNRSSGRYIEVGPRGGSIPNPRYATIQQGDRLPPTQKAGRRWKKTC</sequence>
<dbReference type="Pfam" id="PF14168">
    <property type="entry name" value="YjzC"/>
    <property type="match status" value="1"/>
</dbReference>
<evidence type="ECO:0000256" key="1">
    <source>
        <dbReference type="SAM" id="MobiDB-lite"/>
    </source>
</evidence>
<accession>A0A414NHD9</accession>
<keyword evidence="3" id="KW-1185">Reference proteome</keyword>
<gene>
    <name evidence="2" type="ORF">DW682_00035</name>
</gene>
<organism evidence="2 3">
    <name type="scientific">Collinsella intestinalis</name>
    <dbReference type="NCBI Taxonomy" id="147207"/>
    <lineage>
        <taxon>Bacteria</taxon>
        <taxon>Bacillati</taxon>
        <taxon>Actinomycetota</taxon>
        <taxon>Coriobacteriia</taxon>
        <taxon>Coriobacteriales</taxon>
        <taxon>Coriobacteriaceae</taxon>
        <taxon>Collinsella</taxon>
    </lineage>
</organism>
<name>A0A414NHD9_9ACTN</name>
<dbReference type="AlphaFoldDB" id="A0A414NHD9"/>
<dbReference type="InterPro" id="IPR025549">
    <property type="entry name" value="YjzC"/>
</dbReference>